<evidence type="ECO:0000256" key="1">
    <source>
        <dbReference type="SAM" id="MobiDB-lite"/>
    </source>
</evidence>
<dbReference type="SMART" id="SM00443">
    <property type="entry name" value="G_patch"/>
    <property type="match status" value="1"/>
</dbReference>
<dbReference type="EMBL" id="BPLR01019113">
    <property type="protein sequence ID" value="GIZ04614.1"/>
    <property type="molecule type" value="Genomic_DNA"/>
</dbReference>
<feature type="region of interest" description="Disordered" evidence="1">
    <location>
        <begin position="33"/>
        <end position="106"/>
    </location>
</feature>
<dbReference type="Pfam" id="PF01585">
    <property type="entry name" value="G-patch"/>
    <property type="match status" value="1"/>
</dbReference>
<dbReference type="PANTHER" id="PTHR23329:SF1">
    <property type="entry name" value="TUFTELIN-INTERACTING PROTEIN 11"/>
    <property type="match status" value="1"/>
</dbReference>
<evidence type="ECO:0000313" key="3">
    <source>
        <dbReference type="EMBL" id="GIZ04614.1"/>
    </source>
</evidence>
<feature type="domain" description="G-patch" evidence="2">
    <location>
        <begin position="132"/>
        <end position="178"/>
    </location>
</feature>
<dbReference type="Pfam" id="PF12457">
    <property type="entry name" value="TIP_N"/>
    <property type="match status" value="1"/>
</dbReference>
<evidence type="ECO:0000259" key="2">
    <source>
        <dbReference type="PROSITE" id="PS50174"/>
    </source>
</evidence>
<evidence type="ECO:0000313" key="4">
    <source>
        <dbReference type="Proteomes" id="UP001054945"/>
    </source>
</evidence>
<dbReference type="AlphaFoldDB" id="A0AAV4YEE9"/>
<dbReference type="PANTHER" id="PTHR23329">
    <property type="entry name" value="TUFTELIN-INTERACTING PROTEIN 11-RELATED"/>
    <property type="match status" value="1"/>
</dbReference>
<name>A0AAV4YEE9_CAEEX</name>
<dbReference type="InterPro" id="IPR022159">
    <property type="entry name" value="STIP/TFIP11_N"/>
</dbReference>
<dbReference type="GO" id="GO:0071008">
    <property type="term" value="C:U2-type post-mRNA release spliceosomal complex"/>
    <property type="evidence" value="ECO:0007669"/>
    <property type="project" value="TreeGrafter"/>
</dbReference>
<dbReference type="InterPro" id="IPR045211">
    <property type="entry name" value="TFP11/STIP/Ntr1"/>
</dbReference>
<gene>
    <name evidence="3" type="primary">TFIP11</name>
    <name evidence="3" type="ORF">CEXT_456801</name>
</gene>
<organism evidence="3 4">
    <name type="scientific">Caerostris extrusa</name>
    <name type="common">Bark spider</name>
    <name type="synonym">Caerostris bankana</name>
    <dbReference type="NCBI Taxonomy" id="172846"/>
    <lineage>
        <taxon>Eukaryota</taxon>
        <taxon>Metazoa</taxon>
        <taxon>Ecdysozoa</taxon>
        <taxon>Arthropoda</taxon>
        <taxon>Chelicerata</taxon>
        <taxon>Arachnida</taxon>
        <taxon>Araneae</taxon>
        <taxon>Araneomorphae</taxon>
        <taxon>Entelegynae</taxon>
        <taxon>Araneoidea</taxon>
        <taxon>Araneidae</taxon>
        <taxon>Caerostris</taxon>
    </lineage>
</organism>
<comment type="caution">
    <text evidence="3">The sequence shown here is derived from an EMBL/GenBank/DDBJ whole genome shotgun (WGS) entry which is preliminary data.</text>
</comment>
<dbReference type="GO" id="GO:0000390">
    <property type="term" value="P:spliceosomal complex disassembly"/>
    <property type="evidence" value="ECO:0007669"/>
    <property type="project" value="InterPro"/>
</dbReference>
<reference evidence="3 4" key="1">
    <citation type="submission" date="2021-06" db="EMBL/GenBank/DDBJ databases">
        <title>Caerostris extrusa draft genome.</title>
        <authorList>
            <person name="Kono N."/>
            <person name="Arakawa K."/>
        </authorList>
    </citation>
    <scope>NUCLEOTIDE SEQUENCE [LARGE SCALE GENOMIC DNA]</scope>
</reference>
<feature type="compositionally biased region" description="Basic and acidic residues" evidence="1">
    <location>
        <begin position="64"/>
        <end position="80"/>
    </location>
</feature>
<dbReference type="InterPro" id="IPR000467">
    <property type="entry name" value="G_patch_dom"/>
</dbReference>
<feature type="non-terminal residue" evidence="3">
    <location>
        <position position="263"/>
    </location>
</feature>
<protein>
    <submittedName>
        <fullName evidence="3">Tuftelin-interacting protein 11</fullName>
    </submittedName>
</protein>
<keyword evidence="4" id="KW-1185">Reference proteome</keyword>
<accession>A0AAV4YEE9</accession>
<proteinExistence type="predicted"/>
<feature type="compositionally biased region" description="Polar residues" evidence="1">
    <location>
        <begin position="46"/>
        <end position="56"/>
    </location>
</feature>
<dbReference type="PROSITE" id="PS50174">
    <property type="entry name" value="G_PATCH"/>
    <property type="match status" value="1"/>
</dbReference>
<dbReference type="Proteomes" id="UP001054945">
    <property type="component" value="Unassembled WGS sequence"/>
</dbReference>
<dbReference type="GO" id="GO:0003676">
    <property type="term" value="F:nucleic acid binding"/>
    <property type="evidence" value="ECO:0007669"/>
    <property type="project" value="InterPro"/>
</dbReference>
<sequence>MLFATLLSCAEDLSTVRHNLTKKQQIYGVFASDDSDEDERHGFGHKNSSSSAQINFVSGGVRTVGEKPAKKESDEEKGSTDDEETVKPLPKKSYSFQKSGFGGSRNSRQIAGLRSFSKNANNNEFGGWEKYTKGIGQKLLLQMGYKPGKGLGKSLQGITTPIEAKLRKGKGAIGLYGPEQPTMSRVKGPGVIEEEPVIEEESKTRQRQWKKNTVERKTKVEYYTQSAEEAAQEGISKRFRGDISGLSSVKVIDMTGPEQRILT</sequence>
<feature type="compositionally biased region" description="Polar residues" evidence="1">
    <location>
        <begin position="94"/>
        <end position="106"/>
    </location>
</feature>